<evidence type="ECO:0000313" key="3">
    <source>
        <dbReference type="Proteomes" id="UP001193389"/>
    </source>
</evidence>
<keyword evidence="1" id="KW-0472">Membrane</keyword>
<keyword evidence="3" id="KW-1185">Reference proteome</keyword>
<gene>
    <name evidence="2" type="ORF">AQPE_3232</name>
</gene>
<evidence type="ECO:0008006" key="4">
    <source>
        <dbReference type="Google" id="ProtNLM"/>
    </source>
</evidence>
<feature type="transmembrane region" description="Helical" evidence="1">
    <location>
        <begin position="27"/>
        <end position="49"/>
    </location>
</feature>
<dbReference type="Proteomes" id="UP001193389">
    <property type="component" value="Chromosome"/>
</dbReference>
<dbReference type="KEGG" id="anf:AQPE_3232"/>
<dbReference type="RefSeq" id="WP_318347332.1">
    <property type="nucleotide sequence ID" value="NZ_AP018694.1"/>
</dbReference>
<dbReference type="GO" id="GO:0008556">
    <property type="term" value="F:P-type potassium transmembrane transporter activity"/>
    <property type="evidence" value="ECO:0007669"/>
    <property type="project" value="InterPro"/>
</dbReference>
<dbReference type="NCBIfam" id="TIGR02115">
    <property type="entry name" value="potass_kdpF"/>
    <property type="match status" value="1"/>
</dbReference>
<protein>
    <recommendedName>
        <fullName evidence="4">K+-transporting ATPase, F subunit</fullName>
    </recommendedName>
</protein>
<evidence type="ECO:0000256" key="1">
    <source>
        <dbReference type="SAM" id="Phobius"/>
    </source>
</evidence>
<dbReference type="InterPro" id="IPR011726">
    <property type="entry name" value="KdpF"/>
</dbReference>
<dbReference type="EMBL" id="AP018694">
    <property type="protein sequence ID" value="BBE19059.1"/>
    <property type="molecule type" value="Genomic_DNA"/>
</dbReference>
<proteinExistence type="predicted"/>
<reference evidence="2" key="1">
    <citation type="journal article" date="2020" name="Int. J. Syst. Evol. Microbiol.">
        <title>Aquipluma nitroreducens gen. nov. sp. nov., a novel facultatively anaerobic bacterium isolated from a freshwater lake.</title>
        <authorList>
            <person name="Watanabe M."/>
            <person name="Kojima H."/>
            <person name="Fukui M."/>
        </authorList>
    </citation>
    <scope>NUCLEOTIDE SEQUENCE</scope>
    <source>
        <strain evidence="2">MeG22</strain>
    </source>
</reference>
<accession>A0A5K7SC57</accession>
<evidence type="ECO:0000313" key="2">
    <source>
        <dbReference type="EMBL" id="BBE19059.1"/>
    </source>
</evidence>
<organism evidence="2 3">
    <name type="scientific">Aquipluma nitroreducens</name>
    <dbReference type="NCBI Taxonomy" id="2010828"/>
    <lineage>
        <taxon>Bacteria</taxon>
        <taxon>Pseudomonadati</taxon>
        <taxon>Bacteroidota</taxon>
        <taxon>Bacteroidia</taxon>
        <taxon>Marinilabiliales</taxon>
        <taxon>Prolixibacteraceae</taxon>
        <taxon>Aquipluma</taxon>
    </lineage>
</organism>
<dbReference type="AlphaFoldDB" id="A0A5K7SC57"/>
<dbReference type="GO" id="GO:0005886">
    <property type="term" value="C:plasma membrane"/>
    <property type="evidence" value="ECO:0007669"/>
    <property type="project" value="InterPro"/>
</dbReference>
<name>A0A5K7SC57_9BACT</name>
<keyword evidence="1" id="KW-1133">Transmembrane helix</keyword>
<keyword evidence="1" id="KW-0812">Transmembrane</keyword>
<dbReference type="Pfam" id="PF09604">
    <property type="entry name" value="Potass_KdpF"/>
    <property type="match status" value="1"/>
</dbReference>
<sequence length="54" mass="5946">MKTMNFITGIVLANLNGGTKVLEMNSIAWYIAGALIALLLLGYLLYSLIKPEKF</sequence>